<dbReference type="CDD" id="cd13401">
    <property type="entry name" value="Slt70-like"/>
    <property type="match status" value="1"/>
</dbReference>
<gene>
    <name evidence="5" type="ORF">VB738_08315</name>
</gene>
<evidence type="ECO:0000313" key="5">
    <source>
        <dbReference type="EMBL" id="MEA5391266.1"/>
    </source>
</evidence>
<accession>A0ABU5RU36</accession>
<evidence type="ECO:0000256" key="3">
    <source>
        <dbReference type="SAM" id="MobiDB-lite"/>
    </source>
</evidence>
<keyword evidence="6" id="KW-1185">Reference proteome</keyword>
<dbReference type="PANTHER" id="PTHR37423:SF5">
    <property type="entry name" value="SOLUBLE LYTIC MUREIN TRANSGLYCOSYLASE"/>
    <property type="match status" value="1"/>
</dbReference>
<sequence>MARLPLLLSLSCLGTGLALVGGRALLARQPALTPATATDRLEWLQHWDADPWRRREASLLLAARSKDPQEQRQWLRGQAWGPDPLAALVLKQDSLAAAALDRPDTAEALWRQLQRRFPGDPASADALYALGGDDPGKRRQLLQRFPAHPAALAAALAAGPEPAERRRGALHLARWGARWPGAEARLRQVCREHGRALSAQQRGQLAEGLAELGDAEGALRCLGPTLNGLGASGRLSLGRALLAGDEPQQGQAEQLLLDLVRNSPTTPEAEAAVRLLAQQGSPAAAAALARLPPRWRDSAPVLARRILDAEPAGDGPHPGTDAAALELLRRWPLDPASRTLQWDLVRERLLAGRWRGAMALLEAIPTDQLPPPLAARQSFWIGFVQQQLGDGAAARATWEALLRRHPGGYYGWRAAVRLGRGDLQLGAGPHPPARADGPGDGSDWRPLASGDPSLDRLWRLDQRTEAWETWRHRRGRRAPEGSRELLLEGRLRQGVGDDWTGFGLLEQASLKLDGDQCALERELERSLHPLRFEAAFRAAASQTGLPMELLLGVAKQESRFTPAVRSPVGATGLMQLMPDTAAELAGGPVAEQVLEDPAGNASLGSRYLAKMLRQWDGDPLLAVASYNAGPGAVAGWVSPQLRSDPELWVEAIPYPETRLYVKKVLGNVWSYQQGGEPDC</sequence>
<dbReference type="PROSITE" id="PS00922">
    <property type="entry name" value="TRANSGLYCOSYLASE"/>
    <property type="match status" value="1"/>
</dbReference>
<organism evidence="5 6">
    <name type="scientific">Cyanobium gracile UHCC 0139</name>
    <dbReference type="NCBI Taxonomy" id="3110308"/>
    <lineage>
        <taxon>Bacteria</taxon>
        <taxon>Bacillati</taxon>
        <taxon>Cyanobacteriota</taxon>
        <taxon>Cyanophyceae</taxon>
        <taxon>Synechococcales</taxon>
        <taxon>Prochlorococcaceae</taxon>
        <taxon>Cyanobium</taxon>
    </lineage>
</organism>
<dbReference type="Pfam" id="PF01464">
    <property type="entry name" value="SLT"/>
    <property type="match status" value="1"/>
</dbReference>
<evidence type="ECO:0000256" key="2">
    <source>
        <dbReference type="ARBA" id="ARBA00022729"/>
    </source>
</evidence>
<dbReference type="RefSeq" id="WP_323305308.1">
    <property type="nucleotide sequence ID" value="NZ_JAYGHX010000004.1"/>
</dbReference>
<feature type="domain" description="Transglycosylase SLT" evidence="4">
    <location>
        <begin position="536"/>
        <end position="640"/>
    </location>
</feature>
<evidence type="ECO:0000259" key="4">
    <source>
        <dbReference type="Pfam" id="PF01464"/>
    </source>
</evidence>
<comment type="similarity">
    <text evidence="1">Belongs to the transglycosylase Slt family.</text>
</comment>
<proteinExistence type="inferred from homology"/>
<feature type="region of interest" description="Disordered" evidence="3">
    <location>
        <begin position="423"/>
        <end position="445"/>
    </location>
</feature>
<dbReference type="Proteomes" id="UP001304461">
    <property type="component" value="Unassembled WGS sequence"/>
</dbReference>
<protein>
    <submittedName>
        <fullName evidence="5">Lytic transglycosylase domain-containing protein</fullName>
    </submittedName>
</protein>
<dbReference type="Gene3D" id="1.10.530.10">
    <property type="match status" value="1"/>
</dbReference>
<keyword evidence="2" id="KW-0732">Signal</keyword>
<reference evidence="5 6" key="1">
    <citation type="submission" date="2023-12" db="EMBL/GenBank/DDBJ databases">
        <title>Baltic Sea Cyanobacteria.</title>
        <authorList>
            <person name="Delbaje E."/>
            <person name="Fewer D.P."/>
            <person name="Shishido T.K."/>
        </authorList>
    </citation>
    <scope>NUCLEOTIDE SEQUENCE [LARGE SCALE GENOMIC DNA]</scope>
    <source>
        <strain evidence="5 6">UHCC 0139</strain>
    </source>
</reference>
<name>A0ABU5RU36_9CYAN</name>
<dbReference type="SUPFAM" id="SSF53955">
    <property type="entry name" value="Lysozyme-like"/>
    <property type="match status" value="1"/>
</dbReference>
<dbReference type="EMBL" id="JAYGHX010000004">
    <property type="protein sequence ID" value="MEA5391266.1"/>
    <property type="molecule type" value="Genomic_DNA"/>
</dbReference>
<dbReference type="InterPro" id="IPR008258">
    <property type="entry name" value="Transglycosylase_SLT_dom_1"/>
</dbReference>
<evidence type="ECO:0000313" key="6">
    <source>
        <dbReference type="Proteomes" id="UP001304461"/>
    </source>
</evidence>
<dbReference type="InterPro" id="IPR000189">
    <property type="entry name" value="Transglyc_AS"/>
</dbReference>
<dbReference type="SUPFAM" id="SSF48435">
    <property type="entry name" value="Bacterial muramidases"/>
    <property type="match status" value="1"/>
</dbReference>
<dbReference type="InterPro" id="IPR023346">
    <property type="entry name" value="Lysozyme-like_dom_sf"/>
</dbReference>
<dbReference type="PANTHER" id="PTHR37423">
    <property type="entry name" value="SOLUBLE LYTIC MUREIN TRANSGLYCOSYLASE-RELATED"/>
    <property type="match status" value="1"/>
</dbReference>
<dbReference type="InterPro" id="IPR008939">
    <property type="entry name" value="Lytic_TGlycosylase_superhlx_U"/>
</dbReference>
<evidence type="ECO:0000256" key="1">
    <source>
        <dbReference type="ARBA" id="ARBA00007734"/>
    </source>
</evidence>
<comment type="caution">
    <text evidence="5">The sequence shown here is derived from an EMBL/GenBank/DDBJ whole genome shotgun (WGS) entry which is preliminary data.</text>
</comment>